<sequence>MSWRRYVLSRVAVAIPMILLAIVINFTLIRVAPGDPVLLLTGNFAPTPEFKRAIEQKFGLDKPLWEQLYIYIVHIFQGDLGDSIRFRKPVLSVIGDRVGATLLLMGTSISISLIIGVLLGVVASKNPYSIVDNTATLLSLFGWSLPIFWLAQLLMIAFSINLGLFPVSGMRTLRVNLTGFAYVIDILWHLFLPALTIALLRLAQTFRLTRASMLEVMEQDYIITARSKGLSERAVLLKHALRNAMRPIITMTGMQLATMLVGATMTEIVFSWPGMGRLIYEAVLARDYPVLMGMYLIIVILVIIANFVTDIVYALYDPRVRYT</sequence>
<keyword evidence="6 7" id="KW-0472">Membrane</keyword>
<keyword evidence="4 7" id="KW-0812">Transmembrane</keyword>
<feature type="transmembrane region" description="Helical" evidence="7">
    <location>
        <begin position="7"/>
        <end position="29"/>
    </location>
</feature>
<dbReference type="InterPro" id="IPR000515">
    <property type="entry name" value="MetI-like"/>
</dbReference>
<evidence type="ECO:0000313" key="10">
    <source>
        <dbReference type="Proteomes" id="UP000037210"/>
    </source>
</evidence>
<dbReference type="InterPro" id="IPR045621">
    <property type="entry name" value="BPD_transp_1_N"/>
</dbReference>
<dbReference type="AlphaFoldDB" id="A0A0M0BP62"/>
<evidence type="ECO:0000256" key="6">
    <source>
        <dbReference type="ARBA" id="ARBA00023136"/>
    </source>
</evidence>
<feature type="transmembrane region" description="Helical" evidence="7">
    <location>
        <begin position="98"/>
        <end position="123"/>
    </location>
</feature>
<dbReference type="Proteomes" id="UP000037210">
    <property type="component" value="Unassembled WGS sequence"/>
</dbReference>
<evidence type="ECO:0000256" key="7">
    <source>
        <dbReference type="RuleBase" id="RU363032"/>
    </source>
</evidence>
<gene>
    <name evidence="9" type="ORF">AC482_04630</name>
</gene>
<evidence type="ECO:0000256" key="2">
    <source>
        <dbReference type="ARBA" id="ARBA00022448"/>
    </source>
</evidence>
<evidence type="ECO:0000256" key="5">
    <source>
        <dbReference type="ARBA" id="ARBA00022989"/>
    </source>
</evidence>
<comment type="subcellular location">
    <subcellularLocation>
        <location evidence="1 7">Cell membrane</location>
        <topology evidence="1 7">Multi-pass membrane protein</topology>
    </subcellularLocation>
</comment>
<protein>
    <recommendedName>
        <fullName evidence="8">ABC transmembrane type-1 domain-containing protein</fullName>
    </recommendedName>
</protein>
<comment type="caution">
    <text evidence="9">The sequence shown here is derived from an EMBL/GenBank/DDBJ whole genome shotgun (WGS) entry which is preliminary data.</text>
</comment>
<keyword evidence="2 7" id="KW-0813">Transport</keyword>
<dbReference type="SUPFAM" id="SSF161098">
    <property type="entry name" value="MetI-like"/>
    <property type="match status" value="1"/>
</dbReference>
<evidence type="ECO:0000259" key="8">
    <source>
        <dbReference type="PROSITE" id="PS50928"/>
    </source>
</evidence>
<dbReference type="Pfam" id="PF00528">
    <property type="entry name" value="BPD_transp_1"/>
    <property type="match status" value="1"/>
</dbReference>
<feature type="transmembrane region" description="Helical" evidence="7">
    <location>
        <begin position="292"/>
        <end position="316"/>
    </location>
</feature>
<dbReference type="EMBL" id="LFWZ01000040">
    <property type="protein sequence ID" value="KON30135.1"/>
    <property type="molecule type" value="Genomic_DNA"/>
</dbReference>
<dbReference type="InterPro" id="IPR035906">
    <property type="entry name" value="MetI-like_sf"/>
</dbReference>
<reference evidence="9 10" key="1">
    <citation type="submission" date="2015-06" db="EMBL/GenBank/DDBJ databases">
        <title>New insights into the roles of widespread benthic archaea in carbon and nitrogen cycling.</title>
        <authorList>
            <person name="Lazar C.S."/>
            <person name="Baker B.J."/>
            <person name="Seitz K.W."/>
            <person name="Hyde A.S."/>
            <person name="Dick G.J."/>
            <person name="Hinrichs K.-U."/>
            <person name="Teske A.P."/>
        </authorList>
    </citation>
    <scope>NUCLEOTIDE SEQUENCE [LARGE SCALE GENOMIC DNA]</scope>
    <source>
        <strain evidence="9">DG-45</strain>
    </source>
</reference>
<feature type="transmembrane region" description="Helical" evidence="7">
    <location>
        <begin position="135"/>
        <end position="160"/>
    </location>
</feature>
<feature type="transmembrane region" description="Helical" evidence="7">
    <location>
        <begin position="248"/>
        <end position="272"/>
    </location>
</feature>
<evidence type="ECO:0000256" key="3">
    <source>
        <dbReference type="ARBA" id="ARBA00022475"/>
    </source>
</evidence>
<dbReference type="PANTHER" id="PTHR43163:SF9">
    <property type="entry name" value="ABC TRANSPORTER PERMEASE PROTEIN"/>
    <property type="match status" value="1"/>
</dbReference>
<feature type="domain" description="ABC transmembrane type-1" evidence="8">
    <location>
        <begin position="98"/>
        <end position="309"/>
    </location>
</feature>
<dbReference type="Pfam" id="PF19300">
    <property type="entry name" value="BPD_transp_1_N"/>
    <property type="match status" value="1"/>
</dbReference>
<evidence type="ECO:0000256" key="1">
    <source>
        <dbReference type="ARBA" id="ARBA00004651"/>
    </source>
</evidence>
<accession>A0A0M0BP62</accession>
<feature type="transmembrane region" description="Helical" evidence="7">
    <location>
        <begin position="180"/>
        <end position="203"/>
    </location>
</feature>
<dbReference type="GO" id="GO:0005886">
    <property type="term" value="C:plasma membrane"/>
    <property type="evidence" value="ECO:0007669"/>
    <property type="project" value="UniProtKB-SubCell"/>
</dbReference>
<organism evidence="9 10">
    <name type="scientific">miscellaneous Crenarchaeota group-15 archaeon DG-45</name>
    <dbReference type="NCBI Taxonomy" id="1685127"/>
    <lineage>
        <taxon>Archaea</taxon>
        <taxon>Candidatus Bathyarchaeota</taxon>
        <taxon>MCG-15</taxon>
    </lineage>
</organism>
<keyword evidence="5 7" id="KW-1133">Transmembrane helix</keyword>
<proteinExistence type="inferred from homology"/>
<dbReference type="CDD" id="cd06261">
    <property type="entry name" value="TM_PBP2"/>
    <property type="match status" value="1"/>
</dbReference>
<evidence type="ECO:0000256" key="4">
    <source>
        <dbReference type="ARBA" id="ARBA00022692"/>
    </source>
</evidence>
<comment type="similarity">
    <text evidence="7">Belongs to the binding-protein-dependent transport system permease family.</text>
</comment>
<dbReference type="PROSITE" id="PS50928">
    <property type="entry name" value="ABC_TM1"/>
    <property type="match status" value="1"/>
</dbReference>
<keyword evidence="3" id="KW-1003">Cell membrane</keyword>
<dbReference type="GO" id="GO:0055085">
    <property type="term" value="P:transmembrane transport"/>
    <property type="evidence" value="ECO:0007669"/>
    <property type="project" value="InterPro"/>
</dbReference>
<name>A0A0M0BP62_9ARCH</name>
<dbReference type="Gene3D" id="1.10.3720.10">
    <property type="entry name" value="MetI-like"/>
    <property type="match status" value="1"/>
</dbReference>
<evidence type="ECO:0000313" key="9">
    <source>
        <dbReference type="EMBL" id="KON30135.1"/>
    </source>
</evidence>
<dbReference type="PANTHER" id="PTHR43163">
    <property type="entry name" value="DIPEPTIDE TRANSPORT SYSTEM PERMEASE PROTEIN DPPB-RELATED"/>
    <property type="match status" value="1"/>
</dbReference>